<keyword evidence="1" id="KW-0472">Membrane</keyword>
<dbReference type="SUPFAM" id="SSF103481">
    <property type="entry name" value="Multidrug resistance efflux transporter EmrE"/>
    <property type="match status" value="2"/>
</dbReference>
<reference evidence="3 4" key="1">
    <citation type="journal article" date="2013" name="Genome Announc.">
        <title>Complete Genome Sequence of a Chinese Strain of 'Candidatus Liberibacter asiaticus'.</title>
        <authorList>
            <person name="Lin H."/>
            <person name="Han C.S."/>
            <person name="Liu B."/>
            <person name="Lou B."/>
            <person name="Bai X."/>
            <person name="Deng C."/>
            <person name="Civerolo E.L."/>
            <person name="Gupta G."/>
        </authorList>
    </citation>
    <scope>NUCLEOTIDE SEQUENCE [LARGE SCALE GENOMIC DNA]</scope>
    <source>
        <strain evidence="4">gxpsy</strain>
    </source>
</reference>
<feature type="transmembrane region" description="Helical" evidence="1">
    <location>
        <begin position="233"/>
        <end position="252"/>
    </location>
</feature>
<evidence type="ECO:0000313" key="4">
    <source>
        <dbReference type="Proteomes" id="UP000011820"/>
    </source>
</evidence>
<organism evidence="3 4">
    <name type="scientific">Candidatus Liberibacter asiaticus str. gxpsy</name>
    <dbReference type="NCBI Taxonomy" id="1174529"/>
    <lineage>
        <taxon>Bacteria</taxon>
        <taxon>Pseudomonadati</taxon>
        <taxon>Pseudomonadota</taxon>
        <taxon>Alphaproteobacteria</taxon>
        <taxon>Hyphomicrobiales</taxon>
        <taxon>Rhizobiaceae</taxon>
        <taxon>Liberibacter</taxon>
    </lineage>
</organism>
<dbReference type="EMBL" id="CP004005">
    <property type="protein sequence ID" value="AGH16987.1"/>
    <property type="molecule type" value="Genomic_DNA"/>
</dbReference>
<dbReference type="Proteomes" id="UP000011820">
    <property type="component" value="Chromosome"/>
</dbReference>
<dbReference type="GeneID" id="93076983"/>
<evidence type="ECO:0000313" key="3">
    <source>
        <dbReference type="EMBL" id="AGH16987.1"/>
    </source>
</evidence>
<protein>
    <recommendedName>
        <fullName evidence="2">EamA domain-containing protein</fullName>
    </recommendedName>
</protein>
<proteinExistence type="predicted"/>
<accession>A0ABM5NFZ0</accession>
<feature type="transmembrane region" description="Helical" evidence="1">
    <location>
        <begin position="264"/>
        <end position="282"/>
    </location>
</feature>
<sequence>MGKGATKKEYSKGLSKENASLPTMMGTLFVFCAYILWGITPLYTQFLEQVSVLEVISHRVLWSLPGVFFAIVYFSGGLSLLKDTLKNPKAVGMLVFSATILAVHWGFFIYALLTRQGFLTSFSYFVTPVISVFLGSVFLKERLNHLQIIAALLIILSLLIMTLHSGIPLLSLAIAVTWSAYCFARKTIPVGSSEGFFIEMCVLAIPALFYVVWNGFSGGEHFFLGNIPDTLFLIGYGLLNSFVFCIFSYGIKRAKLSTVGIMEYTAPLLMIVSSVFILKQPIDTVRTIVFGIVVIAMVVYLLPTVINSGKNKTKKS</sequence>
<feature type="transmembrane region" description="Helical" evidence="1">
    <location>
        <begin position="60"/>
        <end position="81"/>
    </location>
</feature>
<dbReference type="PANTHER" id="PTHR22911">
    <property type="entry name" value="ACYL-MALONYL CONDENSING ENZYME-RELATED"/>
    <property type="match status" value="1"/>
</dbReference>
<feature type="transmembrane region" description="Helical" evidence="1">
    <location>
        <begin position="196"/>
        <end position="213"/>
    </location>
</feature>
<feature type="transmembrane region" description="Helical" evidence="1">
    <location>
        <begin position="119"/>
        <end position="139"/>
    </location>
</feature>
<evidence type="ECO:0000256" key="1">
    <source>
        <dbReference type="SAM" id="Phobius"/>
    </source>
</evidence>
<feature type="transmembrane region" description="Helical" evidence="1">
    <location>
        <begin position="288"/>
        <end position="306"/>
    </location>
</feature>
<keyword evidence="1" id="KW-0812">Transmembrane</keyword>
<feature type="domain" description="EamA" evidence="2">
    <location>
        <begin position="25"/>
        <end position="162"/>
    </location>
</feature>
<dbReference type="PANTHER" id="PTHR22911:SF137">
    <property type="entry name" value="SOLUTE CARRIER FAMILY 35 MEMBER G2-RELATED"/>
    <property type="match status" value="1"/>
</dbReference>
<dbReference type="Pfam" id="PF00892">
    <property type="entry name" value="EamA"/>
    <property type="match status" value="2"/>
</dbReference>
<feature type="transmembrane region" description="Helical" evidence="1">
    <location>
        <begin position="93"/>
        <end position="113"/>
    </location>
</feature>
<gene>
    <name evidence="3" type="ORF">WSI_03085</name>
</gene>
<feature type="transmembrane region" description="Helical" evidence="1">
    <location>
        <begin position="21"/>
        <end position="40"/>
    </location>
</feature>
<dbReference type="RefSeq" id="WP_015452584.1">
    <property type="nucleotide sequence ID" value="NC_020549.1"/>
</dbReference>
<feature type="domain" description="EamA" evidence="2">
    <location>
        <begin position="169"/>
        <end position="300"/>
    </location>
</feature>
<dbReference type="InterPro" id="IPR000620">
    <property type="entry name" value="EamA_dom"/>
</dbReference>
<keyword evidence="1" id="KW-1133">Transmembrane helix</keyword>
<name>A0ABM5NFZ0_LIBAS</name>
<dbReference type="InterPro" id="IPR037185">
    <property type="entry name" value="EmrE-like"/>
</dbReference>
<keyword evidence="4" id="KW-1185">Reference proteome</keyword>
<feature type="transmembrane region" description="Helical" evidence="1">
    <location>
        <begin position="146"/>
        <end position="163"/>
    </location>
</feature>
<evidence type="ECO:0000259" key="2">
    <source>
        <dbReference type="Pfam" id="PF00892"/>
    </source>
</evidence>